<dbReference type="InterPro" id="IPR058163">
    <property type="entry name" value="LysR-type_TF_proteobact-type"/>
</dbReference>
<dbReference type="InterPro" id="IPR036390">
    <property type="entry name" value="WH_DNA-bd_sf"/>
</dbReference>
<evidence type="ECO:0000256" key="2">
    <source>
        <dbReference type="ARBA" id="ARBA00023015"/>
    </source>
</evidence>
<dbReference type="SUPFAM" id="SSF53850">
    <property type="entry name" value="Periplasmic binding protein-like II"/>
    <property type="match status" value="1"/>
</dbReference>
<reference evidence="6 7" key="1">
    <citation type="submission" date="2023-02" db="EMBL/GenBank/DDBJ databases">
        <title>Evolution of Hrp T3SS in non-pathogenic Pseudomonas fluorescens.</title>
        <authorList>
            <person name="Liao K."/>
            <person name="Wei H."/>
            <person name="Gu Y."/>
        </authorList>
    </citation>
    <scope>NUCLEOTIDE SEQUENCE [LARGE SCALE GENOMIC DNA]</scope>
    <source>
        <strain evidence="6 7">FP2043</strain>
    </source>
</reference>
<dbReference type="Gene3D" id="1.10.10.10">
    <property type="entry name" value="Winged helix-like DNA-binding domain superfamily/Winged helix DNA-binding domain"/>
    <property type="match status" value="1"/>
</dbReference>
<evidence type="ECO:0000313" key="7">
    <source>
        <dbReference type="Proteomes" id="UP001236748"/>
    </source>
</evidence>
<evidence type="ECO:0000256" key="1">
    <source>
        <dbReference type="ARBA" id="ARBA00009437"/>
    </source>
</evidence>
<dbReference type="PROSITE" id="PS50931">
    <property type="entry name" value="HTH_LYSR"/>
    <property type="match status" value="1"/>
</dbReference>
<dbReference type="Proteomes" id="UP001236748">
    <property type="component" value="Chromosome"/>
</dbReference>
<gene>
    <name evidence="6" type="primary">gcvA</name>
    <name evidence="6" type="ORF">PSH67_19460</name>
</gene>
<protein>
    <submittedName>
        <fullName evidence="6">Transcriptional regulator GcvA</fullName>
    </submittedName>
</protein>
<dbReference type="Pfam" id="PF00126">
    <property type="entry name" value="HTH_1"/>
    <property type="match status" value="1"/>
</dbReference>
<organism evidence="6 7">
    <name type="scientific">Pseudomonas lurida</name>
    <dbReference type="NCBI Taxonomy" id="244566"/>
    <lineage>
        <taxon>Bacteria</taxon>
        <taxon>Pseudomonadati</taxon>
        <taxon>Pseudomonadota</taxon>
        <taxon>Gammaproteobacteria</taxon>
        <taxon>Pseudomonadales</taxon>
        <taxon>Pseudomonadaceae</taxon>
        <taxon>Pseudomonas</taxon>
    </lineage>
</organism>
<dbReference type="RefSeq" id="WP_047542124.1">
    <property type="nucleotide sequence ID" value="NZ_CP117450.1"/>
</dbReference>
<dbReference type="PANTHER" id="PTHR30537">
    <property type="entry name" value="HTH-TYPE TRANSCRIPTIONAL REGULATOR"/>
    <property type="match status" value="1"/>
</dbReference>
<keyword evidence="2" id="KW-0805">Transcription regulation</keyword>
<accession>A0ABY9FNX6</accession>
<sequence>MKKRLPPLNWLRAFESAARHLSFTEAAVELSLTQAAVSQQIKALESQLGAALFKRLPRGLELTEPGLAFLPVVHESVERLAAATDEIFGQGHRKVLTVRSSLVFFTHWLAGRLPRFRVQHPDVNLRITSNIWMGETDLESDLEIRYGSGKWTGLKSERLTWDLLFPVCAPDLPTLQKPLKTPKDLRHHELLHVLGYEEGWGYWLKKAKAEDIDSSQGLQFDTLISALKMAELGQGVALARSSLVEQYLESGQLIAPLTAKFKTSEAFYLVYSPHKIVNPQAAAFANWLMEEASDARSEE</sequence>
<dbReference type="PANTHER" id="PTHR30537:SF74">
    <property type="entry name" value="HTH-TYPE TRANSCRIPTIONAL REGULATOR TRPI"/>
    <property type="match status" value="1"/>
</dbReference>
<dbReference type="InterPro" id="IPR036388">
    <property type="entry name" value="WH-like_DNA-bd_sf"/>
</dbReference>
<evidence type="ECO:0000313" key="6">
    <source>
        <dbReference type="EMBL" id="WLH05019.1"/>
    </source>
</evidence>
<proteinExistence type="inferred from homology"/>
<dbReference type="CDD" id="cd08432">
    <property type="entry name" value="PBP2_GcdR_TrpI_HvrB_AmpR_like"/>
    <property type="match status" value="1"/>
</dbReference>
<dbReference type="EMBL" id="CP117450">
    <property type="protein sequence ID" value="WLH05019.1"/>
    <property type="molecule type" value="Genomic_DNA"/>
</dbReference>
<dbReference type="InterPro" id="IPR000847">
    <property type="entry name" value="LysR_HTH_N"/>
</dbReference>
<evidence type="ECO:0000256" key="3">
    <source>
        <dbReference type="ARBA" id="ARBA00023125"/>
    </source>
</evidence>
<feature type="domain" description="HTH lysR-type" evidence="5">
    <location>
        <begin position="6"/>
        <end position="63"/>
    </location>
</feature>
<dbReference type="PRINTS" id="PR00039">
    <property type="entry name" value="HTHLYSR"/>
</dbReference>
<evidence type="ECO:0000256" key="4">
    <source>
        <dbReference type="ARBA" id="ARBA00023163"/>
    </source>
</evidence>
<dbReference type="InterPro" id="IPR005119">
    <property type="entry name" value="LysR_subst-bd"/>
</dbReference>
<dbReference type="Pfam" id="PF03466">
    <property type="entry name" value="LysR_substrate"/>
    <property type="match status" value="1"/>
</dbReference>
<dbReference type="NCBIfam" id="NF008352">
    <property type="entry name" value="PRK11139.1"/>
    <property type="match status" value="1"/>
</dbReference>
<dbReference type="Gene3D" id="3.40.190.10">
    <property type="entry name" value="Periplasmic binding protein-like II"/>
    <property type="match status" value="2"/>
</dbReference>
<comment type="similarity">
    <text evidence="1">Belongs to the LysR transcriptional regulatory family.</text>
</comment>
<keyword evidence="3" id="KW-0238">DNA-binding</keyword>
<keyword evidence="7" id="KW-1185">Reference proteome</keyword>
<dbReference type="SUPFAM" id="SSF46785">
    <property type="entry name" value="Winged helix' DNA-binding domain"/>
    <property type="match status" value="1"/>
</dbReference>
<name>A0ABY9FNX6_9PSED</name>
<keyword evidence="4" id="KW-0804">Transcription</keyword>
<evidence type="ECO:0000259" key="5">
    <source>
        <dbReference type="PROSITE" id="PS50931"/>
    </source>
</evidence>